<protein>
    <submittedName>
        <fullName evidence="1">Tryptophan synthase alpha chain</fullName>
    </submittedName>
</protein>
<organism evidence="1 2">
    <name type="scientific">Sandaracinus amylolyticus</name>
    <dbReference type="NCBI Taxonomy" id="927083"/>
    <lineage>
        <taxon>Bacteria</taxon>
        <taxon>Pseudomonadati</taxon>
        <taxon>Myxococcota</taxon>
        <taxon>Polyangia</taxon>
        <taxon>Polyangiales</taxon>
        <taxon>Sandaracinaceae</taxon>
        <taxon>Sandaracinus</taxon>
    </lineage>
</organism>
<keyword evidence="2" id="KW-1185">Reference proteome</keyword>
<gene>
    <name evidence="1" type="ORF">DB32_001693</name>
</gene>
<evidence type="ECO:0000313" key="2">
    <source>
        <dbReference type="Proteomes" id="UP000034883"/>
    </source>
</evidence>
<dbReference type="AlphaFoldDB" id="A0A0F6SE43"/>
<evidence type="ECO:0000313" key="1">
    <source>
        <dbReference type="EMBL" id="AKF04544.1"/>
    </source>
</evidence>
<dbReference type="EMBL" id="CP011125">
    <property type="protein sequence ID" value="AKF04544.1"/>
    <property type="molecule type" value="Genomic_DNA"/>
</dbReference>
<proteinExistence type="predicted"/>
<sequence>MLPDGGVIPVDGGAPGVPDAGTPQTMDACTAQPEQCNAVDDDCDGDADESAASAACAAVSGSTRRACSAGECVIVECASGSDDCDDEYENGCESVLATDDAHCGSCGHACAAGESCEGGECVELPVIEWLTPLAAGASNAAVTAADVADDGSICAAGAFTGTFRFSGSGCFGSDHRSSGDQDVFVARMTATGGITWIAQIGGDSREEAHSVAALSDGRCVVAGRVTSTSVTIARQAIAIPSGDSHFVAAISGCASAAPIELTGSLETWQLFATGTGMVANARAHSEQTVHGIAVPPGSVIARFDLDTLRLSGVSSIGDAAGAIDVGSTSVVAAQQFSNELRIGARSFVADGPGDVLITLWRLDGEFVDAWQAGRARNDAPSAIDVGDDGTIRVAGTSEIDDTEANDTVIWTLEPGSDTPRMQVVAAAGGYVALASIAARGDRVFLAGGFSGSPRIGGVSLPSTGSFDGFVSEWNDEHEMLWARALGSSGPDHVFWTHAADAVVAFGLIGARFAAAGQSVEPLGDGGAAFVLRAALD</sequence>
<accession>A0A0F6SE43</accession>
<dbReference type="Proteomes" id="UP000034883">
    <property type="component" value="Chromosome"/>
</dbReference>
<name>A0A0F6SE43_9BACT</name>
<dbReference type="KEGG" id="samy:DB32_001693"/>
<reference evidence="1 2" key="1">
    <citation type="submission" date="2015-03" db="EMBL/GenBank/DDBJ databases">
        <title>Genome assembly of Sandaracinus amylolyticus DSM 53668.</title>
        <authorList>
            <person name="Sharma G."/>
            <person name="Subramanian S."/>
        </authorList>
    </citation>
    <scope>NUCLEOTIDE SEQUENCE [LARGE SCALE GENOMIC DNA]</scope>
    <source>
        <strain evidence="1 2">DSM 53668</strain>
    </source>
</reference>